<dbReference type="Gene3D" id="3.40.1190.20">
    <property type="match status" value="1"/>
</dbReference>
<comment type="function">
    <text evidence="14 19">Bifunctional enzyme that catalyzes the epimerization of the S- and R-forms of NAD(P)HX and the dehydration of the S-form of NAD(P)HX at the expense of ADP, which is converted to AMP. This allows the repair of both epimers of NAD(P)HX, a damaged form of NAD(P)H that is a result of enzymatic or heat-dependent hydration.</text>
</comment>
<comment type="function">
    <text evidence="18">Catalyzes the epimerization of the S- and R-forms of NAD(P)HX, a damaged form of NAD(P)H that is a result of enzymatic or heat-dependent hydration. This is a prerequisite for the S-specific NAD(P)H-hydrate dehydratase to allow the repair of both epimers of NAD(P)HX.</text>
</comment>
<feature type="binding site" evidence="18">
    <location>
        <position position="162"/>
    </location>
    <ligand>
        <name>K(+)</name>
        <dbReference type="ChEBI" id="CHEBI:29103"/>
    </ligand>
</feature>
<dbReference type="SUPFAM" id="SSF53613">
    <property type="entry name" value="Ribokinase-like"/>
    <property type="match status" value="1"/>
</dbReference>
<comment type="catalytic activity">
    <reaction evidence="2 18 19">
        <text>(6R)-NADPHX = (6S)-NADPHX</text>
        <dbReference type="Rhea" id="RHEA:32227"/>
        <dbReference type="ChEBI" id="CHEBI:64076"/>
        <dbReference type="ChEBI" id="CHEBI:64077"/>
        <dbReference type="EC" id="5.1.99.6"/>
    </reaction>
</comment>
<comment type="cofactor">
    <cofactor evidence="18 19">
        <name>K(+)</name>
        <dbReference type="ChEBI" id="CHEBI:29103"/>
    </cofactor>
    <text evidence="18 19">Binds 1 potassium ion per subunit.</text>
</comment>
<name>A0ABT4VGV4_9HYPH</name>
<sequence>MTVSEIRGHHPILTPKAMGEVDRAAIQSGIDGYRLMLIAGAAISACVLEHYPEATGAIVLCGPGNNGGDGYVAARGLAEAGMPVRLYSSVDPERLKGDAATARDDWQGPIHSLADLDWRDSEIVIDALFGAGLDRPVEGAVAEAMMTVVSSELPVVAADLPSGVSGRTGEVQGVALSAEHTVTFATYKPGHFLVPGADYCGDVHLIDIGIPQREIDAHDQNLWLNTPEIWSDRIPEPKLSGHKYSKGHLGVFSGAFSHTGAARLAAHSALRAGAGLVTVLAPASAIASNAAHLTAIMLRNVSSDEDLDALLQDQRMNGFVLGPGFGVGEKTCGFARTIISTDRALVLDADGLTSFKDNAEDLFSAIADGAAPVILTPHAGEFSRLFPDLAADTELSKVDRARMAADRSGAVVLYKGADTVIAAPDGRAVINVNAPPWLATAGSGDCLAGIIGALLVQHVPAFEAAAIAAYMHGEAGMELGEGLTADDLADGILSPSVLFE</sequence>
<keyword evidence="13" id="KW-0511">Multifunctional enzyme</keyword>
<feature type="domain" description="YjeF C-terminal" evidence="20">
    <location>
        <begin position="226"/>
        <end position="499"/>
    </location>
</feature>
<comment type="similarity">
    <text evidence="4 19">In the C-terminal section; belongs to the NnrD/CARKD family.</text>
</comment>
<accession>A0ABT4VGV4</accession>
<dbReference type="InterPro" id="IPR036652">
    <property type="entry name" value="YjeF_N_dom_sf"/>
</dbReference>
<dbReference type="Pfam" id="PF03853">
    <property type="entry name" value="YjeF_N"/>
    <property type="match status" value="1"/>
</dbReference>
<protein>
    <recommendedName>
        <fullName evidence="19">Bifunctional NAD(P)H-hydrate repair enzyme</fullName>
    </recommendedName>
    <alternativeName>
        <fullName evidence="19">Nicotinamide nucleotide repair protein</fullName>
    </alternativeName>
    <domain>
        <recommendedName>
            <fullName evidence="19">ADP-dependent (S)-NAD(P)H-hydrate dehydratase</fullName>
            <ecNumber evidence="19">4.2.1.136</ecNumber>
        </recommendedName>
        <alternativeName>
            <fullName evidence="19">ADP-dependent NAD(P)HX dehydratase</fullName>
        </alternativeName>
    </domain>
    <domain>
        <recommendedName>
            <fullName evidence="19">NAD(P)H-hydrate epimerase</fullName>
            <ecNumber evidence="19">5.1.99.6</ecNumber>
        </recommendedName>
    </domain>
</protein>
<evidence type="ECO:0000256" key="19">
    <source>
        <dbReference type="PIRNR" id="PIRNR017184"/>
    </source>
</evidence>
<dbReference type="PANTHER" id="PTHR12592">
    <property type="entry name" value="ATP-DEPENDENT (S)-NAD(P)H-HYDRATE DEHYDRATASE FAMILY MEMBER"/>
    <property type="match status" value="1"/>
</dbReference>
<feature type="binding site" evidence="17">
    <location>
        <begin position="415"/>
        <end position="419"/>
    </location>
    <ligand>
        <name>AMP</name>
        <dbReference type="ChEBI" id="CHEBI:456215"/>
    </ligand>
</feature>
<keyword evidence="10 17" id="KW-0520">NAD</keyword>
<dbReference type="EC" id="4.2.1.136" evidence="19"/>
<dbReference type="InterPro" id="IPR030677">
    <property type="entry name" value="Nnr"/>
</dbReference>
<dbReference type="HAMAP" id="MF_01965">
    <property type="entry name" value="NADHX_dehydratase"/>
    <property type="match status" value="1"/>
</dbReference>
<evidence type="ECO:0000256" key="9">
    <source>
        <dbReference type="ARBA" id="ARBA00022958"/>
    </source>
</evidence>
<evidence type="ECO:0000259" key="21">
    <source>
        <dbReference type="PROSITE" id="PS51385"/>
    </source>
</evidence>
<dbReference type="EMBL" id="JAPJZH010000001">
    <property type="protein sequence ID" value="MDA4843932.1"/>
    <property type="molecule type" value="Genomic_DNA"/>
</dbReference>
<keyword evidence="8 17" id="KW-0521">NADP</keyword>
<feature type="binding site" evidence="17">
    <location>
        <position position="261"/>
    </location>
    <ligand>
        <name>(6S)-NADPHX</name>
        <dbReference type="ChEBI" id="CHEBI:64076"/>
    </ligand>
</feature>
<feature type="binding site" evidence="17">
    <location>
        <position position="444"/>
    </location>
    <ligand>
        <name>AMP</name>
        <dbReference type="ChEBI" id="CHEBI:456215"/>
    </ligand>
</feature>
<dbReference type="CDD" id="cd01171">
    <property type="entry name" value="YXKO-related"/>
    <property type="match status" value="1"/>
</dbReference>
<comment type="subunit">
    <text evidence="17">Homotetramer.</text>
</comment>
<evidence type="ECO:0000256" key="5">
    <source>
        <dbReference type="ARBA" id="ARBA00022723"/>
    </source>
</evidence>
<dbReference type="PANTHER" id="PTHR12592:SF0">
    <property type="entry name" value="ATP-DEPENDENT (S)-NAD(P)H-HYDRATE DEHYDRATASE"/>
    <property type="match status" value="1"/>
</dbReference>
<feature type="binding site" evidence="17">
    <location>
        <position position="324"/>
    </location>
    <ligand>
        <name>(6S)-NADPHX</name>
        <dbReference type="ChEBI" id="CHEBI:64076"/>
    </ligand>
</feature>
<feature type="binding site" evidence="17">
    <location>
        <position position="445"/>
    </location>
    <ligand>
        <name>(6S)-NADPHX</name>
        <dbReference type="ChEBI" id="CHEBI:64076"/>
    </ligand>
</feature>
<keyword evidence="11 18" id="KW-0413">Isomerase</keyword>
<evidence type="ECO:0000256" key="14">
    <source>
        <dbReference type="ARBA" id="ARBA00025153"/>
    </source>
</evidence>
<feature type="binding site" evidence="18">
    <location>
        <begin position="130"/>
        <end position="136"/>
    </location>
    <ligand>
        <name>(6S)-NADPHX</name>
        <dbReference type="ChEBI" id="CHEBI:64076"/>
    </ligand>
</feature>
<dbReference type="HAMAP" id="MF_01966">
    <property type="entry name" value="NADHX_epimerase"/>
    <property type="match status" value="1"/>
</dbReference>
<keyword evidence="5 18" id="KW-0479">Metal-binding</keyword>
<dbReference type="SUPFAM" id="SSF64153">
    <property type="entry name" value="YjeF N-terminal domain-like"/>
    <property type="match status" value="1"/>
</dbReference>
<dbReference type="NCBIfam" id="TIGR00196">
    <property type="entry name" value="yjeF_cterm"/>
    <property type="match status" value="1"/>
</dbReference>
<evidence type="ECO:0000256" key="13">
    <source>
        <dbReference type="ARBA" id="ARBA00023268"/>
    </source>
</evidence>
<comment type="caution">
    <text evidence="18">Lacks conserved residue(s) required for the propagation of feature annotation.</text>
</comment>
<dbReference type="Pfam" id="PF01256">
    <property type="entry name" value="Carb_kinase"/>
    <property type="match status" value="1"/>
</dbReference>
<feature type="binding site" evidence="18">
    <location>
        <position position="126"/>
    </location>
    <ligand>
        <name>K(+)</name>
        <dbReference type="ChEBI" id="CHEBI:29103"/>
    </ligand>
</feature>
<evidence type="ECO:0000256" key="18">
    <source>
        <dbReference type="HAMAP-Rule" id="MF_01966"/>
    </source>
</evidence>
<evidence type="ECO:0000256" key="10">
    <source>
        <dbReference type="ARBA" id="ARBA00023027"/>
    </source>
</evidence>
<evidence type="ECO:0000256" key="12">
    <source>
        <dbReference type="ARBA" id="ARBA00023239"/>
    </source>
</evidence>
<keyword evidence="6 17" id="KW-0547">Nucleotide-binding</keyword>
<evidence type="ECO:0000256" key="8">
    <source>
        <dbReference type="ARBA" id="ARBA00022857"/>
    </source>
</evidence>
<comment type="similarity">
    <text evidence="3 19">In the N-terminal section; belongs to the NnrE/AIBP family.</text>
</comment>
<feature type="binding site" evidence="18">
    <location>
        <position position="66"/>
    </location>
    <ligand>
        <name>K(+)</name>
        <dbReference type="ChEBI" id="CHEBI:29103"/>
    </ligand>
</feature>
<reference evidence="22" key="1">
    <citation type="submission" date="2022-11" db="EMBL/GenBank/DDBJ databases">
        <title>Hoeflea poritis sp. nov., isolated from scleractinian coral Porites lutea.</title>
        <authorList>
            <person name="Zhang G."/>
            <person name="Wei Q."/>
            <person name="Cai L."/>
        </authorList>
    </citation>
    <scope>NUCLEOTIDE SEQUENCE</scope>
    <source>
        <strain evidence="22">E7-10</strain>
    </source>
</reference>
<organism evidence="22 23">
    <name type="scientific">Hoeflea poritis</name>
    <dbReference type="NCBI Taxonomy" id="2993659"/>
    <lineage>
        <taxon>Bacteria</taxon>
        <taxon>Pseudomonadati</taxon>
        <taxon>Pseudomonadota</taxon>
        <taxon>Alphaproteobacteria</taxon>
        <taxon>Hyphomicrobiales</taxon>
        <taxon>Rhizobiaceae</taxon>
        <taxon>Hoeflea</taxon>
    </lineage>
</organism>
<dbReference type="InterPro" id="IPR000631">
    <property type="entry name" value="CARKD"/>
</dbReference>
<comment type="cofactor">
    <cofactor evidence="17">
        <name>Mg(2+)</name>
        <dbReference type="ChEBI" id="CHEBI:18420"/>
    </cofactor>
</comment>
<comment type="function">
    <text evidence="17">Catalyzes the dehydration of the S-form of NAD(P)HX at the expense of ADP, which is converted to AMP. Together with NAD(P)HX epimerase, which catalyzes the epimerization of the S- and R-forms, the enzyme allows the repair of both epimers of NAD(P)HX, a damaged form of NAD(P)H that is a result of enzymatic or heat-dependent hydration.</text>
</comment>
<feature type="binding site" evidence="17">
    <location>
        <position position="378"/>
    </location>
    <ligand>
        <name>(6S)-NADPHX</name>
        <dbReference type="ChEBI" id="CHEBI:64076"/>
    </ligand>
</feature>
<dbReference type="PROSITE" id="PS51383">
    <property type="entry name" value="YJEF_C_3"/>
    <property type="match status" value="1"/>
</dbReference>
<comment type="catalytic activity">
    <reaction evidence="1 18 19">
        <text>(6R)-NADHX = (6S)-NADHX</text>
        <dbReference type="Rhea" id="RHEA:32215"/>
        <dbReference type="ChEBI" id="CHEBI:64074"/>
        <dbReference type="ChEBI" id="CHEBI:64075"/>
        <dbReference type="EC" id="5.1.99.6"/>
    </reaction>
</comment>
<comment type="similarity">
    <text evidence="18">Belongs to the NnrE/AIBP family.</text>
</comment>
<keyword evidence="23" id="KW-1185">Reference proteome</keyword>
<evidence type="ECO:0000256" key="1">
    <source>
        <dbReference type="ARBA" id="ARBA00000013"/>
    </source>
</evidence>
<keyword evidence="12 17" id="KW-0456">Lyase</keyword>
<evidence type="ECO:0000256" key="11">
    <source>
        <dbReference type="ARBA" id="ARBA00023235"/>
    </source>
</evidence>
<evidence type="ECO:0000259" key="20">
    <source>
        <dbReference type="PROSITE" id="PS51383"/>
    </source>
</evidence>
<gene>
    <name evidence="17" type="primary">nnrD</name>
    <name evidence="18" type="synonym">nnrE</name>
    <name evidence="22" type="ORF">OOZ53_01160</name>
</gene>
<dbReference type="EC" id="5.1.99.6" evidence="19"/>
<evidence type="ECO:0000256" key="17">
    <source>
        <dbReference type="HAMAP-Rule" id="MF_01965"/>
    </source>
</evidence>
<comment type="caution">
    <text evidence="22">The sequence shown here is derived from an EMBL/GenBank/DDBJ whole genome shotgun (WGS) entry which is preliminary data.</text>
</comment>
<feature type="binding site" evidence="18">
    <location>
        <begin position="65"/>
        <end position="69"/>
    </location>
    <ligand>
        <name>(6S)-NADPHX</name>
        <dbReference type="ChEBI" id="CHEBI:64076"/>
    </ligand>
</feature>
<evidence type="ECO:0000256" key="15">
    <source>
        <dbReference type="ARBA" id="ARBA00048238"/>
    </source>
</evidence>
<feature type="domain" description="YjeF N-terminal" evidence="21">
    <location>
        <begin position="18"/>
        <end position="216"/>
    </location>
</feature>
<evidence type="ECO:0000256" key="16">
    <source>
        <dbReference type="ARBA" id="ARBA00049209"/>
    </source>
</evidence>
<feature type="binding site" evidence="18">
    <location>
        <position position="159"/>
    </location>
    <ligand>
        <name>(6S)-NADPHX</name>
        <dbReference type="ChEBI" id="CHEBI:64076"/>
    </ligand>
</feature>
<evidence type="ECO:0000256" key="6">
    <source>
        <dbReference type="ARBA" id="ARBA00022741"/>
    </source>
</evidence>
<comment type="catalytic activity">
    <reaction evidence="16 17 19">
        <text>(6S)-NADPHX + ADP = AMP + phosphate + NADPH + H(+)</text>
        <dbReference type="Rhea" id="RHEA:32235"/>
        <dbReference type="ChEBI" id="CHEBI:15378"/>
        <dbReference type="ChEBI" id="CHEBI:43474"/>
        <dbReference type="ChEBI" id="CHEBI:57783"/>
        <dbReference type="ChEBI" id="CHEBI:64076"/>
        <dbReference type="ChEBI" id="CHEBI:456215"/>
        <dbReference type="ChEBI" id="CHEBI:456216"/>
        <dbReference type="EC" id="4.2.1.136"/>
    </reaction>
</comment>
<evidence type="ECO:0000256" key="3">
    <source>
        <dbReference type="ARBA" id="ARBA00006001"/>
    </source>
</evidence>
<evidence type="ECO:0000313" key="22">
    <source>
        <dbReference type="EMBL" id="MDA4843932.1"/>
    </source>
</evidence>
<comment type="similarity">
    <text evidence="17">Belongs to the NnrD/CARKD family.</text>
</comment>
<dbReference type="NCBIfam" id="TIGR00197">
    <property type="entry name" value="yjeF_nterm"/>
    <property type="match status" value="1"/>
</dbReference>
<keyword evidence="7 17" id="KW-0067">ATP-binding</keyword>
<evidence type="ECO:0000313" key="23">
    <source>
        <dbReference type="Proteomes" id="UP001148313"/>
    </source>
</evidence>
<evidence type="ECO:0000256" key="2">
    <source>
        <dbReference type="ARBA" id="ARBA00000909"/>
    </source>
</evidence>
<proteinExistence type="inferred from homology"/>
<dbReference type="RefSeq" id="WP_271087445.1">
    <property type="nucleotide sequence ID" value="NZ_JAPJZH010000001.1"/>
</dbReference>
<dbReference type="PIRSF" id="PIRSF017184">
    <property type="entry name" value="Nnr"/>
    <property type="match status" value="1"/>
</dbReference>
<dbReference type="Proteomes" id="UP001148313">
    <property type="component" value="Unassembled WGS sequence"/>
</dbReference>
<dbReference type="Gene3D" id="3.40.50.10260">
    <property type="entry name" value="YjeF N-terminal domain"/>
    <property type="match status" value="1"/>
</dbReference>
<dbReference type="InterPro" id="IPR004443">
    <property type="entry name" value="YjeF_N_dom"/>
</dbReference>
<keyword evidence="9 18" id="KW-0630">Potassium</keyword>
<dbReference type="InterPro" id="IPR029056">
    <property type="entry name" value="Ribokinase-like"/>
</dbReference>
<dbReference type="PROSITE" id="PS51385">
    <property type="entry name" value="YJEF_N"/>
    <property type="match status" value="1"/>
</dbReference>
<comment type="catalytic activity">
    <reaction evidence="15 17 19">
        <text>(6S)-NADHX + ADP = AMP + phosphate + NADH + H(+)</text>
        <dbReference type="Rhea" id="RHEA:32223"/>
        <dbReference type="ChEBI" id="CHEBI:15378"/>
        <dbReference type="ChEBI" id="CHEBI:43474"/>
        <dbReference type="ChEBI" id="CHEBI:57945"/>
        <dbReference type="ChEBI" id="CHEBI:64074"/>
        <dbReference type="ChEBI" id="CHEBI:456215"/>
        <dbReference type="ChEBI" id="CHEBI:456216"/>
        <dbReference type="EC" id="4.2.1.136"/>
    </reaction>
</comment>
<evidence type="ECO:0000256" key="4">
    <source>
        <dbReference type="ARBA" id="ARBA00009524"/>
    </source>
</evidence>
<evidence type="ECO:0000256" key="7">
    <source>
        <dbReference type="ARBA" id="ARBA00022840"/>
    </source>
</evidence>